<dbReference type="PANTHER" id="PTHR21879:SF23">
    <property type="entry name" value="IP06949P"/>
    <property type="match status" value="1"/>
</dbReference>
<keyword evidence="1" id="KW-1133">Transmembrane helix</keyword>
<protein>
    <submittedName>
        <fullName evidence="2">Uncharacterized protein</fullName>
    </submittedName>
</protein>
<keyword evidence="3" id="KW-1185">Reference proteome</keyword>
<feature type="transmembrane region" description="Helical" evidence="1">
    <location>
        <begin position="200"/>
        <end position="232"/>
    </location>
</feature>
<dbReference type="EMBL" id="WJQU01000003">
    <property type="protein sequence ID" value="KAJ6637627.1"/>
    <property type="molecule type" value="Genomic_DNA"/>
</dbReference>
<dbReference type="GO" id="GO:0016020">
    <property type="term" value="C:membrane"/>
    <property type="evidence" value="ECO:0007669"/>
    <property type="project" value="TreeGrafter"/>
</dbReference>
<comment type="caution">
    <text evidence="2">The sequence shown here is derived from an EMBL/GenBank/DDBJ whole genome shotgun (WGS) entry which is preliminary data.</text>
</comment>
<keyword evidence="1" id="KW-0812">Transmembrane</keyword>
<proteinExistence type="predicted"/>
<evidence type="ECO:0000313" key="3">
    <source>
        <dbReference type="Proteomes" id="UP001151699"/>
    </source>
</evidence>
<reference evidence="2" key="1">
    <citation type="submission" date="2022-07" db="EMBL/GenBank/DDBJ databases">
        <authorList>
            <person name="Trinca V."/>
            <person name="Uliana J.V.C."/>
            <person name="Torres T.T."/>
            <person name="Ward R.J."/>
            <person name="Monesi N."/>
        </authorList>
    </citation>
    <scope>NUCLEOTIDE SEQUENCE</scope>
    <source>
        <strain evidence="2">HSMRA1968</strain>
        <tissue evidence="2">Whole embryos</tissue>
    </source>
</reference>
<dbReference type="Proteomes" id="UP001151699">
    <property type="component" value="Chromosome X"/>
</dbReference>
<dbReference type="PANTHER" id="PTHR21879">
    <property type="entry name" value="FI03362P-RELATED-RELATED"/>
    <property type="match status" value="1"/>
</dbReference>
<name>A0A9Q0MTD5_9DIPT</name>
<feature type="transmembrane region" description="Helical" evidence="1">
    <location>
        <begin position="6"/>
        <end position="26"/>
    </location>
</feature>
<feature type="transmembrane region" description="Helical" evidence="1">
    <location>
        <begin position="86"/>
        <end position="111"/>
    </location>
</feature>
<keyword evidence="1" id="KW-0472">Membrane</keyword>
<dbReference type="Pfam" id="PF07898">
    <property type="entry name" value="DUF1676"/>
    <property type="match status" value="1"/>
</dbReference>
<dbReference type="InterPro" id="IPR012464">
    <property type="entry name" value="DUF1676"/>
</dbReference>
<accession>A0A9Q0MTD5</accession>
<evidence type="ECO:0000256" key="1">
    <source>
        <dbReference type="SAM" id="Phobius"/>
    </source>
</evidence>
<sequence length="400" mass="45826">MDGMSWYLNLLIILFVNSFSSISCLVRSKTFVTKFTRMFHSLSTYPSPKYCFFRSLRFQLKLMVHYFGESFEIIEMERKKRKTKMICLRGLNFIAVVLLALLCGVESGYVIEGLTPVPDGLNANNVFEIEEHHREKRSENVGYLDRVSKYLTENLNIEFDRLVNKTIGEVYDGNDKFEARKKDKGGLSAVLLAAIMMKKMLAAIGIGAVGVLAAKALGVATMALVLTAILGLKKLTESDHKSEPEVHYVKAHQSKHIFFMKEVFLVTEGYKKVWMEIKESCSRIAVWFERKISVSYTRNVEAATMTNTPNVVDLLYEIENDSVSLTKANRSQNMENLMELKEVLRKSFPSMTKGSRHLNEFLRVTKLMIEISFPNVRHMRQKMDPNKKLKKSLKTIHTST</sequence>
<evidence type="ECO:0000313" key="2">
    <source>
        <dbReference type="EMBL" id="KAJ6637627.1"/>
    </source>
</evidence>
<dbReference type="OrthoDB" id="8190250at2759"/>
<dbReference type="AlphaFoldDB" id="A0A9Q0MTD5"/>
<organism evidence="2 3">
    <name type="scientific">Pseudolycoriella hygida</name>
    <dbReference type="NCBI Taxonomy" id="35572"/>
    <lineage>
        <taxon>Eukaryota</taxon>
        <taxon>Metazoa</taxon>
        <taxon>Ecdysozoa</taxon>
        <taxon>Arthropoda</taxon>
        <taxon>Hexapoda</taxon>
        <taxon>Insecta</taxon>
        <taxon>Pterygota</taxon>
        <taxon>Neoptera</taxon>
        <taxon>Endopterygota</taxon>
        <taxon>Diptera</taxon>
        <taxon>Nematocera</taxon>
        <taxon>Sciaroidea</taxon>
        <taxon>Sciaridae</taxon>
        <taxon>Pseudolycoriella</taxon>
    </lineage>
</organism>
<gene>
    <name evidence="2" type="ORF">Bhyg_10358</name>
</gene>